<name>A0ABP9HS19_9ACTN</name>
<dbReference type="SUPFAM" id="SSF55874">
    <property type="entry name" value="ATPase domain of HSP90 chaperone/DNA topoisomerase II/histidine kinase"/>
    <property type="match status" value="1"/>
</dbReference>
<dbReference type="PANTHER" id="PTHR24421">
    <property type="entry name" value="NITRATE/NITRITE SENSOR PROTEIN NARX-RELATED"/>
    <property type="match status" value="1"/>
</dbReference>
<evidence type="ECO:0000256" key="3">
    <source>
        <dbReference type="ARBA" id="ARBA00023012"/>
    </source>
</evidence>
<organism evidence="8 9">
    <name type="scientific">Kineococcus glutinatus</name>
    <dbReference type="NCBI Taxonomy" id="1070872"/>
    <lineage>
        <taxon>Bacteria</taxon>
        <taxon>Bacillati</taxon>
        <taxon>Actinomycetota</taxon>
        <taxon>Actinomycetes</taxon>
        <taxon>Kineosporiales</taxon>
        <taxon>Kineosporiaceae</taxon>
        <taxon>Kineococcus</taxon>
    </lineage>
</organism>
<feature type="region of interest" description="Disordered" evidence="4">
    <location>
        <begin position="373"/>
        <end position="408"/>
    </location>
</feature>
<dbReference type="Gene3D" id="3.30.565.10">
    <property type="entry name" value="Histidine kinase-like ATPase, C-terminal domain"/>
    <property type="match status" value="1"/>
</dbReference>
<evidence type="ECO:0000313" key="9">
    <source>
        <dbReference type="Proteomes" id="UP001501195"/>
    </source>
</evidence>
<sequence>MRPVAGRRVAVVAAGLVAHVGIPVGRLRAALLALSLVAGFGLAFYATCWLFVPDARDADAPPGSARSLRRDPGTWVREHRDALVGAGLVVIGATSALRLTGTDLSARTVVPVLAVLAGVVLAWSELDSTRRARLVHGAGFDRNRGRVAAARVTAGILLVGVGVVLLLGRADVTLLWTSLLAALVVLAGTGLVLAPWAVRLWSELGEERAALAREQQRAEFAAHIHDSVLQTLALIQRRAGDPAEVARLARSQERDLRSWLYGSSSTGDGTLGAALRAVAAEVEDAHGATVDVIVVGDLDERNLDRRTTALVQACREALLNAARHGGGVVSVYAEADGPAGVEVFVRDRGPGFDLSAVPEDRLGVRQSILGRMQRAGGRAEVRPAPGGGTEVALRLPPPPPGEHGEGTR</sequence>
<evidence type="ECO:0000259" key="7">
    <source>
        <dbReference type="Pfam" id="PF04024"/>
    </source>
</evidence>
<gene>
    <name evidence="8" type="ORF">GCM10023225_17340</name>
</gene>
<keyword evidence="2" id="KW-0418">Kinase</keyword>
<dbReference type="EMBL" id="BAABIL010000232">
    <property type="protein sequence ID" value="GAA4977075.1"/>
    <property type="molecule type" value="Genomic_DNA"/>
</dbReference>
<dbReference type="InterPro" id="IPR003594">
    <property type="entry name" value="HATPase_dom"/>
</dbReference>
<keyword evidence="5" id="KW-0812">Transmembrane</keyword>
<evidence type="ECO:0000256" key="1">
    <source>
        <dbReference type="ARBA" id="ARBA00022679"/>
    </source>
</evidence>
<feature type="transmembrane region" description="Helical" evidence="5">
    <location>
        <begin position="174"/>
        <end position="198"/>
    </location>
</feature>
<accession>A0ABP9HS19</accession>
<feature type="domain" description="Phage shock protein PspC N-terminal" evidence="7">
    <location>
        <begin position="2"/>
        <end position="54"/>
    </location>
</feature>
<feature type="transmembrane region" description="Helical" evidence="5">
    <location>
        <begin position="106"/>
        <end position="126"/>
    </location>
</feature>
<evidence type="ECO:0000259" key="6">
    <source>
        <dbReference type="Pfam" id="PF02518"/>
    </source>
</evidence>
<keyword evidence="3" id="KW-0902">Two-component regulatory system</keyword>
<keyword evidence="8" id="KW-0547">Nucleotide-binding</keyword>
<keyword evidence="5" id="KW-0472">Membrane</keyword>
<dbReference type="GO" id="GO:0005524">
    <property type="term" value="F:ATP binding"/>
    <property type="evidence" value="ECO:0007669"/>
    <property type="project" value="UniProtKB-KW"/>
</dbReference>
<evidence type="ECO:0000256" key="2">
    <source>
        <dbReference type="ARBA" id="ARBA00022777"/>
    </source>
</evidence>
<evidence type="ECO:0000256" key="5">
    <source>
        <dbReference type="SAM" id="Phobius"/>
    </source>
</evidence>
<proteinExistence type="predicted"/>
<evidence type="ECO:0000256" key="4">
    <source>
        <dbReference type="SAM" id="MobiDB-lite"/>
    </source>
</evidence>
<dbReference type="InterPro" id="IPR036890">
    <property type="entry name" value="HATPase_C_sf"/>
</dbReference>
<dbReference type="PANTHER" id="PTHR24421:SF61">
    <property type="entry name" value="OXYGEN SENSOR HISTIDINE KINASE NREB"/>
    <property type="match status" value="1"/>
</dbReference>
<dbReference type="Proteomes" id="UP001501195">
    <property type="component" value="Unassembled WGS sequence"/>
</dbReference>
<protein>
    <submittedName>
        <fullName evidence="8">ATP-binding protein</fullName>
    </submittedName>
</protein>
<dbReference type="InterPro" id="IPR007168">
    <property type="entry name" value="Phageshock_PspC_N"/>
</dbReference>
<evidence type="ECO:0000313" key="8">
    <source>
        <dbReference type="EMBL" id="GAA4977075.1"/>
    </source>
</evidence>
<feature type="transmembrane region" description="Helical" evidence="5">
    <location>
        <begin position="147"/>
        <end position="168"/>
    </location>
</feature>
<keyword evidence="1" id="KW-0808">Transferase</keyword>
<dbReference type="Pfam" id="PF04024">
    <property type="entry name" value="PspC"/>
    <property type="match status" value="1"/>
</dbReference>
<keyword evidence="8" id="KW-0067">ATP-binding</keyword>
<keyword evidence="9" id="KW-1185">Reference proteome</keyword>
<reference evidence="9" key="1">
    <citation type="journal article" date="2019" name="Int. J. Syst. Evol. Microbiol.">
        <title>The Global Catalogue of Microorganisms (GCM) 10K type strain sequencing project: providing services to taxonomists for standard genome sequencing and annotation.</title>
        <authorList>
            <consortium name="The Broad Institute Genomics Platform"/>
            <consortium name="The Broad Institute Genome Sequencing Center for Infectious Disease"/>
            <person name="Wu L."/>
            <person name="Ma J."/>
        </authorList>
    </citation>
    <scope>NUCLEOTIDE SEQUENCE [LARGE SCALE GENOMIC DNA]</scope>
    <source>
        <strain evidence="9">JCM 18126</strain>
    </source>
</reference>
<keyword evidence="5" id="KW-1133">Transmembrane helix</keyword>
<feature type="transmembrane region" description="Helical" evidence="5">
    <location>
        <begin position="30"/>
        <end position="52"/>
    </location>
</feature>
<feature type="domain" description="Histidine kinase/HSP90-like ATPase" evidence="6">
    <location>
        <begin position="308"/>
        <end position="398"/>
    </location>
</feature>
<dbReference type="Pfam" id="PF02518">
    <property type="entry name" value="HATPase_c"/>
    <property type="match status" value="1"/>
</dbReference>
<dbReference type="InterPro" id="IPR050482">
    <property type="entry name" value="Sensor_HK_TwoCompSys"/>
</dbReference>
<comment type="caution">
    <text evidence="8">The sequence shown here is derived from an EMBL/GenBank/DDBJ whole genome shotgun (WGS) entry which is preliminary data.</text>
</comment>